<feature type="compositionally biased region" description="Low complexity" evidence="1">
    <location>
        <begin position="150"/>
        <end position="162"/>
    </location>
</feature>
<feature type="region of interest" description="Disordered" evidence="1">
    <location>
        <begin position="1"/>
        <end position="311"/>
    </location>
</feature>
<feature type="compositionally biased region" description="Pro residues" evidence="1">
    <location>
        <begin position="82"/>
        <end position="94"/>
    </location>
</feature>
<dbReference type="RefSeq" id="XP_062626969.1">
    <property type="nucleotide sequence ID" value="XM_062770985.1"/>
</dbReference>
<feature type="compositionally biased region" description="Polar residues" evidence="1">
    <location>
        <begin position="166"/>
        <end position="192"/>
    </location>
</feature>
<dbReference type="PANTHER" id="PTHR46370">
    <property type="entry name" value="GPALPP MOTIFS-CONTAINING PROTEIN 1"/>
    <property type="match status" value="1"/>
</dbReference>
<evidence type="ECO:0000259" key="2">
    <source>
        <dbReference type="Pfam" id="PF12572"/>
    </source>
</evidence>
<feature type="compositionally biased region" description="Basic and acidic residues" evidence="1">
    <location>
        <begin position="283"/>
        <end position="302"/>
    </location>
</feature>
<protein>
    <submittedName>
        <fullName evidence="3">GPALPP motifs-containing protein 1</fullName>
    </submittedName>
</protein>
<feature type="compositionally biased region" description="Basic and acidic residues" evidence="1">
    <location>
        <begin position="228"/>
        <end position="240"/>
    </location>
</feature>
<reference evidence="3" key="1">
    <citation type="submission" date="2023-10" db="EMBL/GenBank/DDBJ databases">
        <authorList>
            <person name="Noh H."/>
        </authorList>
    </citation>
    <scope>NUCLEOTIDE SEQUENCE</scope>
    <source>
        <strain evidence="3">DUCC4014</strain>
    </source>
</reference>
<evidence type="ECO:0000256" key="1">
    <source>
        <dbReference type="SAM" id="MobiDB-lite"/>
    </source>
</evidence>
<feature type="compositionally biased region" description="Basic and acidic residues" evidence="1">
    <location>
        <begin position="118"/>
        <end position="148"/>
    </location>
</feature>
<organism evidence="3 4">
    <name type="scientific">Vanrija pseudolonga</name>
    <dbReference type="NCBI Taxonomy" id="143232"/>
    <lineage>
        <taxon>Eukaryota</taxon>
        <taxon>Fungi</taxon>
        <taxon>Dikarya</taxon>
        <taxon>Basidiomycota</taxon>
        <taxon>Agaricomycotina</taxon>
        <taxon>Tremellomycetes</taxon>
        <taxon>Trichosporonales</taxon>
        <taxon>Trichosporonaceae</taxon>
        <taxon>Vanrija</taxon>
    </lineage>
</organism>
<dbReference type="Pfam" id="PF12572">
    <property type="entry name" value="DUF3752"/>
    <property type="match status" value="1"/>
</dbReference>
<dbReference type="EMBL" id="CP086716">
    <property type="protein sequence ID" value="WOO80937.1"/>
    <property type="molecule type" value="Genomic_DNA"/>
</dbReference>
<dbReference type="GeneID" id="87807705"/>
<dbReference type="InterPro" id="IPR022226">
    <property type="entry name" value="DUF3752"/>
</dbReference>
<sequence length="311" mass="34283">MPIGPQLPPHLTGNHNSAGPSDDEDDGAFGPALPPELAAKRKLGPQRPPSSDDDDIGPSIGPARPTGPALPGPSLPSTSGPSRPPPGPARPPAPDSDSDDDFVGPRLDDIGPVPARSAADEFRERERQRWEREKEKKEGPKVTQREEWMLVPPSSGSLSSLDPTKRPTSFNRTSKAAITPEDQTIWTETPAQKAQRLADEMAGIKRKKDARPDVEEEDESERKRRRQRDRDIREGVEKHNTSTRGASLLEQHQKKKAAGKDEDDFQPIWDREKHMGVTGRLLTDQERSQKIRDARGLNDRFGHGKGGAYAQ</sequence>
<dbReference type="AlphaFoldDB" id="A0AAF1BHY1"/>
<evidence type="ECO:0000313" key="3">
    <source>
        <dbReference type="EMBL" id="WOO80937.1"/>
    </source>
</evidence>
<name>A0AAF1BHY1_9TREE</name>
<keyword evidence="4" id="KW-1185">Reference proteome</keyword>
<accession>A0AAF1BHY1</accession>
<feature type="domain" description="DUF3752" evidence="2">
    <location>
        <begin position="152"/>
        <end position="302"/>
    </location>
</feature>
<proteinExistence type="predicted"/>
<feature type="compositionally biased region" description="Low complexity" evidence="1">
    <location>
        <begin position="57"/>
        <end position="67"/>
    </location>
</feature>
<evidence type="ECO:0000313" key="4">
    <source>
        <dbReference type="Proteomes" id="UP000827549"/>
    </source>
</evidence>
<dbReference type="PANTHER" id="PTHR46370:SF1">
    <property type="entry name" value="GPALPP MOTIFS-CONTAINING PROTEIN 1"/>
    <property type="match status" value="1"/>
</dbReference>
<dbReference type="Proteomes" id="UP000827549">
    <property type="component" value="Chromosome 3"/>
</dbReference>
<gene>
    <name evidence="3" type="primary">Gpalpp1</name>
    <name evidence="3" type="ORF">LOC62_03G004467</name>
</gene>
<dbReference type="InterPro" id="IPR046331">
    <property type="entry name" value="GPAM1-like"/>
</dbReference>